<dbReference type="InterPro" id="IPR001584">
    <property type="entry name" value="Integrase_cat-core"/>
</dbReference>
<dbReference type="InterPro" id="IPR036397">
    <property type="entry name" value="RNaseH_sf"/>
</dbReference>
<dbReference type="InterPro" id="IPR012337">
    <property type="entry name" value="RNaseH-like_sf"/>
</dbReference>
<accession>A0A6G0WG58</accession>
<dbReference type="EMBL" id="VJMJ01000233">
    <property type="protein sequence ID" value="KAF0725748.1"/>
    <property type="molecule type" value="Genomic_DNA"/>
</dbReference>
<feature type="domain" description="Integrase catalytic" evidence="1">
    <location>
        <begin position="1"/>
        <end position="156"/>
    </location>
</feature>
<dbReference type="GO" id="GO:0015074">
    <property type="term" value="P:DNA integration"/>
    <property type="evidence" value="ECO:0007669"/>
    <property type="project" value="InterPro"/>
</dbReference>
<evidence type="ECO:0000313" key="2">
    <source>
        <dbReference type="EMBL" id="KAF0725748.1"/>
    </source>
</evidence>
<evidence type="ECO:0000313" key="3">
    <source>
        <dbReference type="Proteomes" id="UP000481153"/>
    </source>
</evidence>
<dbReference type="Proteomes" id="UP000481153">
    <property type="component" value="Unassembled WGS sequence"/>
</dbReference>
<dbReference type="PANTHER" id="PTHR37984:SF5">
    <property type="entry name" value="PROTEIN NYNRIN-LIKE"/>
    <property type="match status" value="1"/>
</dbReference>
<sequence length="233" mass="26657">MELINFDIATDLPRSFEGNTQLVVFVDNFTGYVMCKPTPDRAAHTLAKAFEETVFIRFGACKEVRHDREPTFMSEVFTHFMKMIGQGSMPTFAYRPQANGTAERAIQTLVRSVKLYVADPQQRDWDEYAVRLTFAINTTPSATRGDTPFFLMHGWDPFTTITASLPSTKNGDHEAHRWRSQLHQQHLFCRAIAHELLQQAVAQRAEAHNARLPEAIDERIKVGDLVWVYIDQV</sequence>
<keyword evidence="3" id="KW-1185">Reference proteome</keyword>
<protein>
    <recommendedName>
        <fullName evidence="1">Integrase catalytic domain-containing protein</fullName>
    </recommendedName>
</protein>
<dbReference type="GO" id="GO:0003676">
    <property type="term" value="F:nucleic acid binding"/>
    <property type="evidence" value="ECO:0007669"/>
    <property type="project" value="InterPro"/>
</dbReference>
<gene>
    <name evidence="2" type="ORF">Ae201684_015835</name>
</gene>
<comment type="caution">
    <text evidence="2">The sequence shown here is derived from an EMBL/GenBank/DDBJ whole genome shotgun (WGS) entry which is preliminary data.</text>
</comment>
<dbReference type="AlphaFoldDB" id="A0A6G0WG58"/>
<proteinExistence type="predicted"/>
<organism evidence="2 3">
    <name type="scientific">Aphanomyces euteiches</name>
    <dbReference type="NCBI Taxonomy" id="100861"/>
    <lineage>
        <taxon>Eukaryota</taxon>
        <taxon>Sar</taxon>
        <taxon>Stramenopiles</taxon>
        <taxon>Oomycota</taxon>
        <taxon>Saprolegniomycetes</taxon>
        <taxon>Saprolegniales</taxon>
        <taxon>Verrucalvaceae</taxon>
        <taxon>Aphanomyces</taxon>
    </lineage>
</organism>
<dbReference type="PANTHER" id="PTHR37984">
    <property type="entry name" value="PROTEIN CBG26694"/>
    <property type="match status" value="1"/>
</dbReference>
<dbReference type="PROSITE" id="PS50994">
    <property type="entry name" value="INTEGRASE"/>
    <property type="match status" value="1"/>
</dbReference>
<dbReference type="InterPro" id="IPR050951">
    <property type="entry name" value="Retrovirus_Pol_polyprotein"/>
</dbReference>
<dbReference type="SUPFAM" id="SSF53098">
    <property type="entry name" value="Ribonuclease H-like"/>
    <property type="match status" value="1"/>
</dbReference>
<reference evidence="2 3" key="1">
    <citation type="submission" date="2019-07" db="EMBL/GenBank/DDBJ databases">
        <title>Genomics analysis of Aphanomyces spp. identifies a new class of oomycete effector associated with host adaptation.</title>
        <authorList>
            <person name="Gaulin E."/>
        </authorList>
    </citation>
    <scope>NUCLEOTIDE SEQUENCE [LARGE SCALE GENOMIC DNA]</scope>
    <source>
        <strain evidence="2 3">ATCC 201684</strain>
    </source>
</reference>
<dbReference type="Gene3D" id="3.30.420.10">
    <property type="entry name" value="Ribonuclease H-like superfamily/Ribonuclease H"/>
    <property type="match status" value="1"/>
</dbReference>
<name>A0A6G0WG58_9STRA</name>
<dbReference type="VEuPathDB" id="FungiDB:AeMF1_019704"/>
<evidence type="ECO:0000259" key="1">
    <source>
        <dbReference type="PROSITE" id="PS50994"/>
    </source>
</evidence>